<sequence length="329" mass="37384">MGKMLLRGLHMTIDSRSYIDAMHAVLVYAGLTSYSKAVLSGMTVTGFRFVVNRRLTSESATAYNWMAENFLAADFVGVTASQSAGFSFHPTFPLYQNQALFDVKASIDRGIGAVFWKERFVIATGYDDEEEMLYYDDGEGLGTQRMPYGEFGINRSPYWYYQVFEGRIKLDPVEVYKESLVQAVYKWETHDIMLPEAEYACGSEAYEAIKQALINDDFEPLQAYEIFRCYAAAKGDISEYMDILHSFWPELGAAAKAYHEAAISFQAAAEMMTEHGCLTELTELTDEQRIQSLVHLFDGAQRAEQKAIDHIKLFMQERIGNRFDNIGLR</sequence>
<proteinExistence type="predicted"/>
<accession>A0ABU6GLU7</accession>
<gene>
    <name evidence="1" type="ORF">P4H66_12795</name>
</gene>
<dbReference type="EMBL" id="JARLKZ010000008">
    <property type="protein sequence ID" value="MEC0240726.1"/>
    <property type="molecule type" value="Genomic_DNA"/>
</dbReference>
<dbReference type="RefSeq" id="WP_326088496.1">
    <property type="nucleotide sequence ID" value="NZ_JARLKZ010000008.1"/>
</dbReference>
<organism evidence="1 2">
    <name type="scientific">Paenibacillus dokdonensis</name>
    <dbReference type="NCBI Taxonomy" id="2567944"/>
    <lineage>
        <taxon>Bacteria</taxon>
        <taxon>Bacillati</taxon>
        <taxon>Bacillota</taxon>
        <taxon>Bacilli</taxon>
        <taxon>Bacillales</taxon>
        <taxon>Paenibacillaceae</taxon>
        <taxon>Paenibacillus</taxon>
    </lineage>
</organism>
<evidence type="ECO:0000313" key="1">
    <source>
        <dbReference type="EMBL" id="MEC0240726.1"/>
    </source>
</evidence>
<comment type="caution">
    <text evidence="1">The sequence shown here is derived from an EMBL/GenBank/DDBJ whole genome shotgun (WGS) entry which is preliminary data.</text>
</comment>
<protein>
    <submittedName>
        <fullName evidence="1">Uncharacterized protein</fullName>
    </submittedName>
</protein>
<keyword evidence="2" id="KW-1185">Reference proteome</keyword>
<name>A0ABU6GLU7_9BACL</name>
<reference evidence="1 2" key="1">
    <citation type="submission" date="2023-03" db="EMBL/GenBank/DDBJ databases">
        <title>Bacillus Genome Sequencing.</title>
        <authorList>
            <person name="Dunlap C."/>
        </authorList>
    </citation>
    <scope>NUCLEOTIDE SEQUENCE [LARGE SCALE GENOMIC DNA]</scope>
    <source>
        <strain evidence="1 2">BD-525</strain>
    </source>
</reference>
<evidence type="ECO:0000313" key="2">
    <source>
        <dbReference type="Proteomes" id="UP001344632"/>
    </source>
</evidence>
<dbReference type="Proteomes" id="UP001344632">
    <property type="component" value="Unassembled WGS sequence"/>
</dbReference>